<proteinExistence type="predicted"/>
<sequence>MYTSAEARRSEAVLAAACYCLLLPATACYCLLLPATACYCLLLPATAYYCAAWKDRVAILLNLKL</sequence>
<evidence type="ECO:0000313" key="1">
    <source>
        <dbReference type="EMBL" id="KAF2174694.1"/>
    </source>
</evidence>
<keyword evidence="2" id="KW-1185">Reference proteome</keyword>
<reference evidence="1" key="1">
    <citation type="journal article" date="2020" name="Stud. Mycol.">
        <title>101 Dothideomycetes genomes: a test case for predicting lifestyles and emergence of pathogens.</title>
        <authorList>
            <person name="Haridas S."/>
            <person name="Albert R."/>
            <person name="Binder M."/>
            <person name="Bloem J."/>
            <person name="Labutti K."/>
            <person name="Salamov A."/>
            <person name="Andreopoulos B."/>
            <person name="Baker S."/>
            <person name="Barry K."/>
            <person name="Bills G."/>
            <person name="Bluhm B."/>
            <person name="Cannon C."/>
            <person name="Castanera R."/>
            <person name="Culley D."/>
            <person name="Daum C."/>
            <person name="Ezra D."/>
            <person name="Gonzalez J."/>
            <person name="Henrissat B."/>
            <person name="Kuo A."/>
            <person name="Liang C."/>
            <person name="Lipzen A."/>
            <person name="Lutzoni F."/>
            <person name="Magnuson J."/>
            <person name="Mondo S."/>
            <person name="Nolan M."/>
            <person name="Ohm R."/>
            <person name="Pangilinan J."/>
            <person name="Park H.-J."/>
            <person name="Ramirez L."/>
            <person name="Alfaro M."/>
            <person name="Sun H."/>
            <person name="Tritt A."/>
            <person name="Yoshinaga Y."/>
            <person name="Zwiers L.-H."/>
            <person name="Turgeon B."/>
            <person name="Goodwin S."/>
            <person name="Spatafora J."/>
            <person name="Crous P."/>
            <person name="Grigoriev I."/>
        </authorList>
    </citation>
    <scope>NUCLEOTIDE SEQUENCE</scope>
    <source>
        <strain evidence="1">CBS 207.26</strain>
    </source>
</reference>
<organism evidence="1 2">
    <name type="scientific">Zopfia rhizophila CBS 207.26</name>
    <dbReference type="NCBI Taxonomy" id="1314779"/>
    <lineage>
        <taxon>Eukaryota</taxon>
        <taxon>Fungi</taxon>
        <taxon>Dikarya</taxon>
        <taxon>Ascomycota</taxon>
        <taxon>Pezizomycotina</taxon>
        <taxon>Dothideomycetes</taxon>
        <taxon>Dothideomycetes incertae sedis</taxon>
        <taxon>Zopfiaceae</taxon>
        <taxon>Zopfia</taxon>
    </lineage>
</organism>
<dbReference type="Proteomes" id="UP000800200">
    <property type="component" value="Unassembled WGS sequence"/>
</dbReference>
<evidence type="ECO:0000313" key="2">
    <source>
        <dbReference type="Proteomes" id="UP000800200"/>
    </source>
</evidence>
<dbReference type="AlphaFoldDB" id="A0A6A6D5I5"/>
<accession>A0A6A6D5I5</accession>
<name>A0A6A6D5I5_9PEZI</name>
<dbReference type="EMBL" id="ML994790">
    <property type="protein sequence ID" value="KAF2174694.1"/>
    <property type="molecule type" value="Genomic_DNA"/>
</dbReference>
<protein>
    <submittedName>
        <fullName evidence="1">Uncharacterized protein</fullName>
    </submittedName>
</protein>
<gene>
    <name evidence="1" type="ORF">K469DRAFT_705248</name>
</gene>